<dbReference type="KEGG" id="hyj:FHG12_09730"/>
<keyword evidence="3" id="KW-1185">Reference proteome</keyword>
<evidence type="ECO:0000313" key="2">
    <source>
        <dbReference type="EMBL" id="QDA60369.1"/>
    </source>
</evidence>
<protein>
    <submittedName>
        <fullName evidence="2">Uncharacterized protein</fullName>
    </submittedName>
</protein>
<organism evidence="2 3">
    <name type="scientific">Hymenobacter jejuensis</name>
    <dbReference type="NCBI Taxonomy" id="2502781"/>
    <lineage>
        <taxon>Bacteria</taxon>
        <taxon>Pseudomonadati</taxon>
        <taxon>Bacteroidota</taxon>
        <taxon>Cytophagia</taxon>
        <taxon>Cytophagales</taxon>
        <taxon>Hymenobacteraceae</taxon>
        <taxon>Hymenobacter</taxon>
    </lineage>
</organism>
<sequence>MLLPVIRRHLLPALLFVSLLVSYSASAQTSPERRKRYFSNSGRPYHRGPFRITLGGGVGLYNGDLGGPSYSFPGPAVSLGGLYLIRPQLAVGGEFSYFKLGSKDKATERNLAFTSKNGSAVGFLRYELFRDEGEYASPRSPISLIKPYVTAGGGFIFYDPKSYIGPKRADANTNFRSPERNDYPATAWVVPVGFGIAFRVSPKINITPEATYYFTSTDFLDDVSSKTEGYSKHKDGYGLLQVKLEYAPWH</sequence>
<feature type="signal peptide" evidence="1">
    <location>
        <begin position="1"/>
        <end position="27"/>
    </location>
</feature>
<dbReference type="Proteomes" id="UP000305398">
    <property type="component" value="Chromosome"/>
</dbReference>
<evidence type="ECO:0000313" key="3">
    <source>
        <dbReference type="Proteomes" id="UP000305398"/>
    </source>
</evidence>
<dbReference type="EMBL" id="CP040896">
    <property type="protein sequence ID" value="QDA60369.1"/>
    <property type="molecule type" value="Genomic_DNA"/>
</dbReference>
<accession>A0A5B7ZZX9</accession>
<dbReference type="SUPFAM" id="SSF56925">
    <property type="entry name" value="OMPA-like"/>
    <property type="match status" value="1"/>
</dbReference>
<gene>
    <name evidence="2" type="ORF">FHG12_09730</name>
</gene>
<proteinExistence type="predicted"/>
<dbReference type="AlphaFoldDB" id="A0A5B7ZZX9"/>
<dbReference type="InterPro" id="IPR011250">
    <property type="entry name" value="OMP/PagP_B-barrel"/>
</dbReference>
<keyword evidence="1" id="KW-0732">Signal</keyword>
<reference evidence="2 3" key="1">
    <citation type="submission" date="2019-06" db="EMBL/GenBank/DDBJ databases">
        <authorList>
            <person name="Srinivasan S."/>
        </authorList>
    </citation>
    <scope>NUCLEOTIDE SEQUENCE [LARGE SCALE GENOMIC DNA]</scope>
    <source>
        <strain evidence="2 3">17J68-5</strain>
    </source>
</reference>
<feature type="chain" id="PRO_5023145245" evidence="1">
    <location>
        <begin position="28"/>
        <end position="250"/>
    </location>
</feature>
<dbReference type="OrthoDB" id="940928at2"/>
<evidence type="ECO:0000256" key="1">
    <source>
        <dbReference type="SAM" id="SignalP"/>
    </source>
</evidence>
<name>A0A5B7ZZX9_9BACT</name>